<evidence type="ECO:0000256" key="6">
    <source>
        <dbReference type="ARBA" id="ARBA00022801"/>
    </source>
</evidence>
<dbReference type="InterPro" id="IPR030378">
    <property type="entry name" value="G_CP_dom"/>
</dbReference>
<dbReference type="Gene3D" id="1.10.40.50">
    <property type="entry name" value="Probable gtpase engc, domain 3"/>
    <property type="match status" value="1"/>
</dbReference>
<evidence type="ECO:0000256" key="4">
    <source>
        <dbReference type="ARBA" id="ARBA00022730"/>
    </source>
</evidence>
<evidence type="ECO:0000256" key="5">
    <source>
        <dbReference type="ARBA" id="ARBA00022741"/>
    </source>
</evidence>
<keyword evidence="8 10" id="KW-0694">RNA-binding</keyword>
<reference evidence="14" key="1">
    <citation type="submission" date="2017-04" db="EMBL/GenBank/DDBJ databases">
        <authorList>
            <person name="Varghese N."/>
            <person name="Submissions S."/>
        </authorList>
    </citation>
    <scope>NUCLEOTIDE SEQUENCE [LARGE SCALE GENOMIC DNA]</scope>
    <source>
        <strain evidence="14">DSM 20463</strain>
    </source>
</reference>
<comment type="function">
    <text evidence="10">One of several proteins that assist in the late maturation steps of the functional core of the 30S ribosomal subunit. Helps release RbfA from mature subunits. May play a role in the assembly of ribosomal proteins into the subunit. Circularly permuted GTPase that catalyzes slow GTP hydrolysis, GTPase activity is stimulated by the 30S ribosomal subunit.</text>
</comment>
<keyword evidence="5 10" id="KW-0547">Nucleotide-binding</keyword>
<keyword evidence="4 10" id="KW-0699">rRNA-binding</keyword>
<sequence>MKGKIIKLTGGFYYVISDDTVYETRARGLFRNEDKKPLVGDIVEFKMQSNLGYIENIYPRKNVLKRPTVANVDQVLIVIPTKDPMYNLNLVDKIIASYEDEVEILIAINKYDLDKKEAEYLFETYRKAGFKTFLISYKYTFTVDLLREYLKGKTTALSGVSAAGKSTIISHILKKDVQIGDVSEKTKRGTHTTRHVEIISGDDDTYVFDTPGFSSFELDIKADELKEYFRELEKNRENCKFQDCRHINEPGCAIKKLVEEGEIPQSRYNSYVQIYNELKEKERV</sequence>
<comment type="similarity">
    <text evidence="10">Belongs to the TRAFAC class YlqF/YawG GTPase family. RsgA subfamily.</text>
</comment>
<dbReference type="NCBIfam" id="TIGR00157">
    <property type="entry name" value="ribosome small subunit-dependent GTPase A"/>
    <property type="match status" value="1"/>
</dbReference>
<keyword evidence="9 10" id="KW-0342">GTP-binding</keyword>
<feature type="domain" description="CP-type G" evidence="12">
    <location>
        <begin position="61"/>
        <end position="216"/>
    </location>
</feature>
<dbReference type="Gene3D" id="3.40.50.300">
    <property type="entry name" value="P-loop containing nucleotide triphosphate hydrolases"/>
    <property type="match status" value="1"/>
</dbReference>
<dbReference type="InterPro" id="IPR027417">
    <property type="entry name" value="P-loop_NTPase"/>
</dbReference>
<dbReference type="EMBL" id="FWWR01000009">
    <property type="protein sequence ID" value="SMB85239.1"/>
    <property type="molecule type" value="Genomic_DNA"/>
</dbReference>
<name>A0A1W1UW68_PEPAS</name>
<dbReference type="GO" id="GO:0019843">
    <property type="term" value="F:rRNA binding"/>
    <property type="evidence" value="ECO:0007669"/>
    <property type="project" value="UniProtKB-KW"/>
</dbReference>
<evidence type="ECO:0000256" key="10">
    <source>
        <dbReference type="HAMAP-Rule" id="MF_01820"/>
    </source>
</evidence>
<proteinExistence type="inferred from homology"/>
<dbReference type="Pfam" id="PF03193">
    <property type="entry name" value="RsgA_GTPase"/>
    <property type="match status" value="1"/>
</dbReference>
<dbReference type="RefSeq" id="WP_084230419.1">
    <property type="nucleotide sequence ID" value="NZ_FWWR01000009.1"/>
</dbReference>
<evidence type="ECO:0000256" key="3">
    <source>
        <dbReference type="ARBA" id="ARBA00022723"/>
    </source>
</evidence>
<dbReference type="STRING" id="573058.SAMN00017477_0772"/>
<accession>A0A1W1UW68</accession>
<evidence type="ECO:0000259" key="12">
    <source>
        <dbReference type="PROSITE" id="PS51721"/>
    </source>
</evidence>
<dbReference type="Pfam" id="PF16745">
    <property type="entry name" value="RsgA_N"/>
    <property type="match status" value="1"/>
</dbReference>
<evidence type="ECO:0000256" key="1">
    <source>
        <dbReference type="ARBA" id="ARBA00022490"/>
    </source>
</evidence>
<comment type="subunit">
    <text evidence="10">Monomer. Associates with 30S ribosomal subunit, binds 16S rRNA.</text>
</comment>
<keyword evidence="1 10" id="KW-0963">Cytoplasm</keyword>
<evidence type="ECO:0000256" key="9">
    <source>
        <dbReference type="ARBA" id="ARBA00023134"/>
    </source>
</evidence>
<keyword evidence="7 10" id="KW-0862">Zinc</keyword>
<dbReference type="PANTHER" id="PTHR32120:SF11">
    <property type="entry name" value="SMALL RIBOSOMAL SUBUNIT BIOGENESIS GTPASE RSGA 1, MITOCHONDRIAL-RELATED"/>
    <property type="match status" value="1"/>
</dbReference>
<dbReference type="InterPro" id="IPR012340">
    <property type="entry name" value="NA-bd_OB-fold"/>
</dbReference>
<dbReference type="HAMAP" id="MF_01820">
    <property type="entry name" value="GTPase_RsgA"/>
    <property type="match status" value="1"/>
</dbReference>
<comment type="subcellular location">
    <subcellularLocation>
        <location evidence="10">Cytoplasm</location>
    </subcellularLocation>
</comment>
<dbReference type="Gene3D" id="2.40.50.140">
    <property type="entry name" value="Nucleic acid-binding proteins"/>
    <property type="match status" value="1"/>
</dbReference>
<evidence type="ECO:0000259" key="11">
    <source>
        <dbReference type="PROSITE" id="PS50936"/>
    </source>
</evidence>
<feature type="binding site" evidence="10">
    <location>
        <position position="246"/>
    </location>
    <ligand>
        <name>Zn(2+)</name>
        <dbReference type="ChEBI" id="CHEBI:29105"/>
    </ligand>
</feature>
<dbReference type="OrthoDB" id="9809485at2"/>
<dbReference type="AlphaFoldDB" id="A0A1W1UW68"/>
<dbReference type="GO" id="GO:0042274">
    <property type="term" value="P:ribosomal small subunit biogenesis"/>
    <property type="evidence" value="ECO:0007669"/>
    <property type="project" value="UniProtKB-UniRule"/>
</dbReference>
<dbReference type="PANTHER" id="PTHR32120">
    <property type="entry name" value="SMALL RIBOSOMAL SUBUNIT BIOGENESIS GTPASE RSGA"/>
    <property type="match status" value="1"/>
</dbReference>
<keyword evidence="14" id="KW-1185">Reference proteome</keyword>
<feature type="binding site" evidence="10">
    <location>
        <position position="244"/>
    </location>
    <ligand>
        <name>Zn(2+)</name>
        <dbReference type="ChEBI" id="CHEBI:29105"/>
    </ligand>
</feature>
<gene>
    <name evidence="10" type="primary">rsgA</name>
    <name evidence="13" type="ORF">SAMN00017477_0772</name>
</gene>
<feature type="binding site" evidence="10">
    <location>
        <begin position="159"/>
        <end position="167"/>
    </location>
    <ligand>
        <name>GTP</name>
        <dbReference type="ChEBI" id="CHEBI:37565"/>
    </ligand>
</feature>
<dbReference type="Proteomes" id="UP000192368">
    <property type="component" value="Unassembled WGS sequence"/>
</dbReference>
<keyword evidence="6 10" id="KW-0378">Hydrolase</keyword>
<dbReference type="GO" id="GO:0005737">
    <property type="term" value="C:cytoplasm"/>
    <property type="evidence" value="ECO:0007669"/>
    <property type="project" value="UniProtKB-SubCell"/>
</dbReference>
<dbReference type="CDD" id="cd04466">
    <property type="entry name" value="S1_YloQ_GTPase"/>
    <property type="match status" value="1"/>
</dbReference>
<dbReference type="SUPFAM" id="SSF50249">
    <property type="entry name" value="Nucleic acid-binding proteins"/>
    <property type="match status" value="1"/>
</dbReference>
<dbReference type="EC" id="3.6.1.-" evidence="10"/>
<feature type="binding site" evidence="10">
    <location>
        <begin position="109"/>
        <end position="112"/>
    </location>
    <ligand>
        <name>GTP</name>
        <dbReference type="ChEBI" id="CHEBI:37565"/>
    </ligand>
</feature>
<dbReference type="CDD" id="cd01854">
    <property type="entry name" value="YjeQ_EngC"/>
    <property type="match status" value="1"/>
</dbReference>
<comment type="cofactor">
    <cofactor evidence="10">
        <name>Zn(2+)</name>
        <dbReference type="ChEBI" id="CHEBI:29105"/>
    </cofactor>
    <text evidence="10">Binds 1 zinc ion per subunit.</text>
</comment>
<dbReference type="PROSITE" id="PS50936">
    <property type="entry name" value="ENGC_GTPASE"/>
    <property type="match status" value="1"/>
</dbReference>
<keyword evidence="2 10" id="KW-0690">Ribosome biogenesis</keyword>
<organism evidence="13 14">
    <name type="scientific">Peptoniphilus asaccharolyticus DSM 20463</name>
    <dbReference type="NCBI Taxonomy" id="573058"/>
    <lineage>
        <taxon>Bacteria</taxon>
        <taxon>Bacillati</taxon>
        <taxon>Bacillota</taxon>
        <taxon>Tissierellia</taxon>
        <taxon>Tissierellales</taxon>
        <taxon>Peptoniphilaceae</taxon>
        <taxon>Peptoniphilus</taxon>
    </lineage>
</organism>
<evidence type="ECO:0000256" key="2">
    <source>
        <dbReference type="ARBA" id="ARBA00022517"/>
    </source>
</evidence>
<feature type="domain" description="EngC GTPase" evidence="11">
    <location>
        <begin position="70"/>
        <end position="214"/>
    </location>
</feature>
<dbReference type="InterPro" id="IPR031944">
    <property type="entry name" value="RsgA_N"/>
</dbReference>
<evidence type="ECO:0000313" key="13">
    <source>
        <dbReference type="EMBL" id="SMB85239.1"/>
    </source>
</evidence>
<dbReference type="GO" id="GO:0005525">
    <property type="term" value="F:GTP binding"/>
    <property type="evidence" value="ECO:0007669"/>
    <property type="project" value="UniProtKB-UniRule"/>
</dbReference>
<protein>
    <recommendedName>
        <fullName evidence="10">Small ribosomal subunit biogenesis GTPase RsgA</fullName>
        <ecNumber evidence="10">3.6.1.-</ecNumber>
    </recommendedName>
</protein>
<dbReference type="GO" id="GO:0046872">
    <property type="term" value="F:metal ion binding"/>
    <property type="evidence" value="ECO:0007669"/>
    <property type="project" value="UniProtKB-KW"/>
</dbReference>
<keyword evidence="3 10" id="KW-0479">Metal-binding</keyword>
<evidence type="ECO:0000256" key="7">
    <source>
        <dbReference type="ARBA" id="ARBA00022833"/>
    </source>
</evidence>
<evidence type="ECO:0000256" key="8">
    <source>
        <dbReference type="ARBA" id="ARBA00022884"/>
    </source>
</evidence>
<dbReference type="GO" id="GO:0003924">
    <property type="term" value="F:GTPase activity"/>
    <property type="evidence" value="ECO:0007669"/>
    <property type="project" value="UniProtKB-UniRule"/>
</dbReference>
<dbReference type="InterPro" id="IPR004881">
    <property type="entry name" value="Ribosome_biogen_GTPase_RsgA"/>
</dbReference>
<dbReference type="PROSITE" id="PS51721">
    <property type="entry name" value="G_CP"/>
    <property type="match status" value="1"/>
</dbReference>
<evidence type="ECO:0000313" key="14">
    <source>
        <dbReference type="Proteomes" id="UP000192368"/>
    </source>
</evidence>
<feature type="binding site" evidence="10">
    <location>
        <position position="239"/>
    </location>
    <ligand>
        <name>Zn(2+)</name>
        <dbReference type="ChEBI" id="CHEBI:29105"/>
    </ligand>
</feature>
<dbReference type="InterPro" id="IPR010914">
    <property type="entry name" value="RsgA_GTPase_dom"/>
</dbReference>
<dbReference type="SUPFAM" id="SSF52540">
    <property type="entry name" value="P-loop containing nucleoside triphosphate hydrolases"/>
    <property type="match status" value="1"/>
</dbReference>
<feature type="binding site" evidence="10">
    <location>
        <position position="252"/>
    </location>
    <ligand>
        <name>Zn(2+)</name>
        <dbReference type="ChEBI" id="CHEBI:29105"/>
    </ligand>
</feature>